<dbReference type="Pfam" id="PF13419">
    <property type="entry name" value="HAD_2"/>
    <property type="match status" value="1"/>
</dbReference>
<proteinExistence type="predicted"/>
<dbReference type="InterPro" id="IPR023198">
    <property type="entry name" value="PGP-like_dom2"/>
</dbReference>
<name>A0A926HP57_9FIRM</name>
<dbReference type="Proteomes" id="UP000623172">
    <property type="component" value="Unassembled WGS sequence"/>
</dbReference>
<sequence>MAFRGAIFDLDGTVLDSMTVWDHVLPNFLRGKGFALEPGLMNEVAGMTFTESSNYVKTLYGLAESPEEIQTAWCEEARRQYAEEVVEKEGASNFIRALKAADIRLSVATTCMRDLAEAALEHLQLSFLLNPVFYADELRMNKRDPWIYELCAKAMGVLPSECAVFEDSYGTLDAVRKAGMKFVGVFDEKNAANEARLRREGDLFVTHWDGLTVAQIARLFS</sequence>
<reference evidence="1" key="1">
    <citation type="submission" date="2020-08" db="EMBL/GenBank/DDBJ databases">
        <title>Genome public.</title>
        <authorList>
            <person name="Liu C."/>
            <person name="Sun Q."/>
        </authorList>
    </citation>
    <scope>NUCLEOTIDE SEQUENCE</scope>
    <source>
        <strain evidence="1">NSJ-53</strain>
    </source>
</reference>
<dbReference type="PRINTS" id="PR00413">
    <property type="entry name" value="HADHALOGNASE"/>
</dbReference>
<dbReference type="RefSeq" id="WP_249315776.1">
    <property type="nucleotide sequence ID" value="NZ_JACRSR010000001.1"/>
</dbReference>
<evidence type="ECO:0000313" key="2">
    <source>
        <dbReference type="Proteomes" id="UP000623172"/>
    </source>
</evidence>
<dbReference type="InterPro" id="IPR036412">
    <property type="entry name" value="HAD-like_sf"/>
</dbReference>
<dbReference type="SFLD" id="SFLDG01129">
    <property type="entry name" value="C1.5:_HAD__Beta-PGM__Phosphata"/>
    <property type="match status" value="1"/>
</dbReference>
<organism evidence="1 2">
    <name type="scientific">Gehongia tenuis</name>
    <dbReference type="NCBI Taxonomy" id="2763655"/>
    <lineage>
        <taxon>Bacteria</taxon>
        <taxon>Bacillati</taxon>
        <taxon>Bacillota</taxon>
        <taxon>Clostridia</taxon>
        <taxon>Christensenellales</taxon>
        <taxon>Christensenellaceae</taxon>
        <taxon>Gehongia</taxon>
    </lineage>
</organism>
<dbReference type="GO" id="GO:0016791">
    <property type="term" value="F:phosphatase activity"/>
    <property type="evidence" value="ECO:0007669"/>
    <property type="project" value="TreeGrafter"/>
</dbReference>
<comment type="caution">
    <text evidence="1">The sequence shown here is derived from an EMBL/GenBank/DDBJ whole genome shotgun (WGS) entry which is preliminary data.</text>
</comment>
<dbReference type="EMBL" id="JACRSR010000001">
    <property type="protein sequence ID" value="MBC8531319.1"/>
    <property type="molecule type" value="Genomic_DNA"/>
</dbReference>
<dbReference type="Gene3D" id="1.10.150.240">
    <property type="entry name" value="Putative phosphatase, domain 2"/>
    <property type="match status" value="1"/>
</dbReference>
<dbReference type="NCBIfam" id="TIGR01509">
    <property type="entry name" value="HAD-SF-IA-v3"/>
    <property type="match status" value="1"/>
</dbReference>
<dbReference type="InterPro" id="IPR006439">
    <property type="entry name" value="HAD-SF_hydro_IA"/>
</dbReference>
<protein>
    <submittedName>
        <fullName evidence="1">HAD family phosphatase</fullName>
    </submittedName>
</protein>
<dbReference type="SUPFAM" id="SSF56784">
    <property type="entry name" value="HAD-like"/>
    <property type="match status" value="1"/>
</dbReference>
<keyword evidence="2" id="KW-1185">Reference proteome</keyword>
<dbReference type="AlphaFoldDB" id="A0A926HP57"/>
<dbReference type="CDD" id="cd07505">
    <property type="entry name" value="HAD_BPGM-like"/>
    <property type="match status" value="1"/>
</dbReference>
<gene>
    <name evidence="1" type="ORF">H8696_05595</name>
</gene>
<evidence type="ECO:0000313" key="1">
    <source>
        <dbReference type="EMBL" id="MBC8531319.1"/>
    </source>
</evidence>
<dbReference type="InterPro" id="IPR023214">
    <property type="entry name" value="HAD_sf"/>
</dbReference>
<dbReference type="InterPro" id="IPR041492">
    <property type="entry name" value="HAD_2"/>
</dbReference>
<dbReference type="Gene3D" id="3.40.50.1000">
    <property type="entry name" value="HAD superfamily/HAD-like"/>
    <property type="match status" value="1"/>
</dbReference>
<accession>A0A926HP57</accession>
<dbReference type="SFLD" id="SFLDS00003">
    <property type="entry name" value="Haloacid_Dehalogenase"/>
    <property type="match status" value="1"/>
</dbReference>
<dbReference type="PANTHER" id="PTHR18901">
    <property type="entry name" value="2-DEOXYGLUCOSE-6-PHOSPHATE PHOSPHATASE 2"/>
    <property type="match status" value="1"/>
</dbReference>
<dbReference type="PANTHER" id="PTHR18901:SF38">
    <property type="entry name" value="PSEUDOURIDINE-5'-PHOSPHATASE"/>
    <property type="match status" value="1"/>
</dbReference>